<comment type="caution">
    <text evidence="2">The sequence shown here is derived from an EMBL/GenBank/DDBJ whole genome shotgun (WGS) entry which is preliminary data.</text>
</comment>
<dbReference type="Proteomes" id="UP000237105">
    <property type="component" value="Unassembled WGS sequence"/>
</dbReference>
<protein>
    <submittedName>
        <fullName evidence="2">Uncharacterized protein</fullName>
    </submittedName>
</protein>
<evidence type="ECO:0000256" key="1">
    <source>
        <dbReference type="SAM" id="MobiDB-lite"/>
    </source>
</evidence>
<sequence length="55" mass="5801">EISGGAGNSCWVVGRPDSGLGSDTASPGSQPSERKTKEKKRGRSGAKETKKRERV</sequence>
<evidence type="ECO:0000313" key="3">
    <source>
        <dbReference type="Proteomes" id="UP000237105"/>
    </source>
</evidence>
<evidence type="ECO:0000313" key="2">
    <source>
        <dbReference type="EMBL" id="PON71864.1"/>
    </source>
</evidence>
<accession>A0A2P5DF10</accession>
<keyword evidence="3" id="KW-1185">Reference proteome</keyword>
<reference evidence="3" key="1">
    <citation type="submission" date="2016-06" db="EMBL/GenBank/DDBJ databases">
        <title>Parallel loss of symbiosis genes in relatives of nitrogen-fixing non-legume Parasponia.</title>
        <authorList>
            <person name="Van Velzen R."/>
            <person name="Holmer R."/>
            <person name="Bu F."/>
            <person name="Rutten L."/>
            <person name="Van Zeijl A."/>
            <person name="Liu W."/>
            <person name="Santuari L."/>
            <person name="Cao Q."/>
            <person name="Sharma T."/>
            <person name="Shen D."/>
            <person name="Roswanjaya Y."/>
            <person name="Wardhani T."/>
            <person name="Kalhor M.S."/>
            <person name="Jansen J."/>
            <person name="Van den Hoogen J."/>
            <person name="Gungor B."/>
            <person name="Hartog M."/>
            <person name="Hontelez J."/>
            <person name="Verver J."/>
            <person name="Yang W.-C."/>
            <person name="Schijlen E."/>
            <person name="Repin R."/>
            <person name="Schilthuizen M."/>
            <person name="Schranz E."/>
            <person name="Heidstra R."/>
            <person name="Miyata K."/>
            <person name="Fedorova E."/>
            <person name="Kohlen W."/>
            <person name="Bisseling T."/>
            <person name="Smit S."/>
            <person name="Geurts R."/>
        </authorList>
    </citation>
    <scope>NUCLEOTIDE SEQUENCE [LARGE SCALE GENOMIC DNA]</scope>
    <source>
        <strain evidence="3">cv. WU1-14</strain>
    </source>
</reference>
<feature type="compositionally biased region" description="Polar residues" evidence="1">
    <location>
        <begin position="21"/>
        <end position="31"/>
    </location>
</feature>
<feature type="compositionally biased region" description="Basic and acidic residues" evidence="1">
    <location>
        <begin position="45"/>
        <end position="55"/>
    </location>
</feature>
<organism evidence="2 3">
    <name type="scientific">Parasponia andersonii</name>
    <name type="common">Sponia andersonii</name>
    <dbReference type="NCBI Taxonomy" id="3476"/>
    <lineage>
        <taxon>Eukaryota</taxon>
        <taxon>Viridiplantae</taxon>
        <taxon>Streptophyta</taxon>
        <taxon>Embryophyta</taxon>
        <taxon>Tracheophyta</taxon>
        <taxon>Spermatophyta</taxon>
        <taxon>Magnoliopsida</taxon>
        <taxon>eudicotyledons</taxon>
        <taxon>Gunneridae</taxon>
        <taxon>Pentapetalae</taxon>
        <taxon>rosids</taxon>
        <taxon>fabids</taxon>
        <taxon>Rosales</taxon>
        <taxon>Cannabaceae</taxon>
        <taxon>Parasponia</taxon>
    </lineage>
</organism>
<dbReference type="EMBL" id="JXTB01000042">
    <property type="protein sequence ID" value="PON71864.1"/>
    <property type="molecule type" value="Genomic_DNA"/>
</dbReference>
<dbReference type="AlphaFoldDB" id="A0A2P5DF10"/>
<name>A0A2P5DF10_PARAD</name>
<proteinExistence type="predicted"/>
<feature type="region of interest" description="Disordered" evidence="1">
    <location>
        <begin position="1"/>
        <end position="55"/>
    </location>
</feature>
<feature type="non-terminal residue" evidence="2">
    <location>
        <position position="1"/>
    </location>
</feature>
<gene>
    <name evidence="2" type="ORF">PanWU01x14_070510</name>
</gene>